<sequence length="319" mass="34461">MKRALALALGLLVLVGVAVGYSTFAADRNEEATVERRPLDLTARGRLVFVDTNRAGGHRTVADTGLDTPAATRTDSGLRCERFAVGAGTGVCLQTRGGPLPGTDALIVDAETNVKRRIELAGTPSRARVSASGNMVSWTVFVTGESYNKTGFSTWTGILDTRTDYTLINIEAIPLTVDGKPYHSPDVNYWGVTFAADDNRFYATVGTKGHTYLVEGDYANWEAHTIRDGVECPSLSPDGTRIAFKKRSGKATWRLHVLDLATMRETPLAEHANVDDQAAWLDDNTVMYGRDRDVYAVPADGTGAPRLLVTKGASPTLLR</sequence>
<reference evidence="1 2" key="1">
    <citation type="submission" date="2018-12" db="EMBL/GenBank/DDBJ databases">
        <title>Draft genome sequence of Embleya hyalina NBRC 13850T.</title>
        <authorList>
            <person name="Komaki H."/>
            <person name="Hosoyama A."/>
            <person name="Kimura A."/>
            <person name="Ichikawa N."/>
            <person name="Tamura T."/>
        </authorList>
    </citation>
    <scope>NUCLEOTIDE SEQUENCE [LARGE SCALE GENOMIC DNA]</scope>
    <source>
        <strain evidence="1 2">NBRC 13850</strain>
    </source>
</reference>
<comment type="caution">
    <text evidence="1">The sequence shown here is derived from an EMBL/GenBank/DDBJ whole genome shotgun (WGS) entry which is preliminary data.</text>
</comment>
<dbReference type="Gene3D" id="2.120.10.30">
    <property type="entry name" value="TolB, C-terminal domain"/>
    <property type="match status" value="1"/>
</dbReference>
<evidence type="ECO:0000313" key="1">
    <source>
        <dbReference type="EMBL" id="GCD97924.1"/>
    </source>
</evidence>
<organism evidence="1 2">
    <name type="scientific">Embleya hyalina</name>
    <dbReference type="NCBI Taxonomy" id="516124"/>
    <lineage>
        <taxon>Bacteria</taxon>
        <taxon>Bacillati</taxon>
        <taxon>Actinomycetota</taxon>
        <taxon>Actinomycetes</taxon>
        <taxon>Kitasatosporales</taxon>
        <taxon>Streptomycetaceae</taxon>
        <taxon>Embleya</taxon>
    </lineage>
</organism>
<dbReference type="SUPFAM" id="SSF82171">
    <property type="entry name" value="DPP6 N-terminal domain-like"/>
    <property type="match status" value="1"/>
</dbReference>
<protein>
    <recommendedName>
        <fullName evidence="3">TolB-like translocation protein signal peptide</fullName>
    </recommendedName>
</protein>
<name>A0A401YTK3_9ACTN</name>
<dbReference type="InterPro" id="IPR011042">
    <property type="entry name" value="6-blade_b-propeller_TolB-like"/>
</dbReference>
<dbReference type="RefSeq" id="WP_126639871.1">
    <property type="nucleotide sequence ID" value="NZ_BIFH01000026.1"/>
</dbReference>
<dbReference type="Proteomes" id="UP000286931">
    <property type="component" value="Unassembled WGS sequence"/>
</dbReference>
<evidence type="ECO:0008006" key="3">
    <source>
        <dbReference type="Google" id="ProtNLM"/>
    </source>
</evidence>
<dbReference type="OrthoDB" id="9808778at2"/>
<proteinExistence type="predicted"/>
<evidence type="ECO:0000313" key="2">
    <source>
        <dbReference type="Proteomes" id="UP000286931"/>
    </source>
</evidence>
<dbReference type="EMBL" id="BIFH01000026">
    <property type="protein sequence ID" value="GCD97924.1"/>
    <property type="molecule type" value="Genomic_DNA"/>
</dbReference>
<dbReference type="AlphaFoldDB" id="A0A401YTK3"/>
<gene>
    <name evidence="1" type="ORF">EHYA_05624</name>
</gene>
<accession>A0A401YTK3</accession>
<keyword evidence="2" id="KW-1185">Reference proteome</keyword>